<comment type="caution">
    <text evidence="1">The sequence shown here is derived from an EMBL/GenBank/DDBJ whole genome shotgun (WGS) entry which is preliminary data.</text>
</comment>
<dbReference type="InterPro" id="IPR023213">
    <property type="entry name" value="CAT-like_dom_sf"/>
</dbReference>
<gene>
    <name evidence="1" type="ORF">DL762_008207</name>
</gene>
<proteinExistence type="predicted"/>
<evidence type="ECO:0000313" key="1">
    <source>
        <dbReference type="EMBL" id="RYO79356.1"/>
    </source>
</evidence>
<organism evidence="1 2">
    <name type="scientific">Monosporascus cannonballus</name>
    <dbReference type="NCBI Taxonomy" id="155416"/>
    <lineage>
        <taxon>Eukaryota</taxon>
        <taxon>Fungi</taxon>
        <taxon>Dikarya</taxon>
        <taxon>Ascomycota</taxon>
        <taxon>Pezizomycotina</taxon>
        <taxon>Sordariomycetes</taxon>
        <taxon>Xylariomycetidae</taxon>
        <taxon>Xylariales</taxon>
        <taxon>Xylariales incertae sedis</taxon>
        <taxon>Monosporascus</taxon>
    </lineage>
</organism>
<name>A0ABY0GXS3_9PEZI</name>
<sequence length="432" mass="48620">MGNPFSKPKPQAPRVPMGKVIPLHEMDDQEISRAIIMLLFMMRFDDVLDPEKLLSRDDWRKLGARLRLNDRGKLEYHIPERFDEKRPAIAYSHVKYAVAIGEHPLASRLPRPSAKPSALADPNEFRPLMRREDGPTEIADYYAGDEPQLSLHVVSFEDATLNAVLEGRDSDVKPLDGVDHNPFATYGSEPREPYVLADKRLSKAQTVLFLCRLVYELIRYRREERMICIPAAYVEKFRARAVSDLAAARGDAAEKAFVSEGDALSAWVARALTRAVLPPTSNKTIMIMNAFGLRWAQADDRLPKDKAYVSNAIMCVYTYLSAKELLTEPLGYVAGAAAEKSGGPAQYGDGWMNMLIFSNWSKGRFFETDFSAAVSCQYRKNFNSWATVPIVGKDGAGNYWLQPTARKGFWDKIQKAMDEDSLKKISRLEKGA</sequence>
<protein>
    <submittedName>
        <fullName evidence="1">Uncharacterized protein</fullName>
    </submittedName>
</protein>
<dbReference type="Proteomes" id="UP000294003">
    <property type="component" value="Unassembled WGS sequence"/>
</dbReference>
<dbReference type="EMBL" id="QJNS01000332">
    <property type="protein sequence ID" value="RYO79356.1"/>
    <property type="molecule type" value="Genomic_DNA"/>
</dbReference>
<dbReference type="Gene3D" id="3.30.559.10">
    <property type="entry name" value="Chloramphenicol acetyltransferase-like domain"/>
    <property type="match status" value="1"/>
</dbReference>
<reference evidence="1 2" key="1">
    <citation type="submission" date="2018-06" db="EMBL/GenBank/DDBJ databases">
        <title>Complete Genomes of Monosporascus.</title>
        <authorList>
            <person name="Robinson A.J."/>
            <person name="Natvig D.O."/>
        </authorList>
    </citation>
    <scope>NUCLEOTIDE SEQUENCE [LARGE SCALE GENOMIC DNA]</scope>
    <source>
        <strain evidence="1 2">CBS 609.92</strain>
    </source>
</reference>
<evidence type="ECO:0000313" key="2">
    <source>
        <dbReference type="Proteomes" id="UP000294003"/>
    </source>
</evidence>
<accession>A0ABY0GXS3</accession>
<keyword evidence="2" id="KW-1185">Reference proteome</keyword>